<evidence type="ECO:0000313" key="1">
    <source>
        <dbReference type="EMBL" id="KAA3483694.1"/>
    </source>
</evidence>
<name>A0A5B6WR52_9ROSI</name>
<organism evidence="1 2">
    <name type="scientific">Gossypium australe</name>
    <dbReference type="NCBI Taxonomy" id="47621"/>
    <lineage>
        <taxon>Eukaryota</taxon>
        <taxon>Viridiplantae</taxon>
        <taxon>Streptophyta</taxon>
        <taxon>Embryophyta</taxon>
        <taxon>Tracheophyta</taxon>
        <taxon>Spermatophyta</taxon>
        <taxon>Magnoliopsida</taxon>
        <taxon>eudicotyledons</taxon>
        <taxon>Gunneridae</taxon>
        <taxon>Pentapetalae</taxon>
        <taxon>rosids</taxon>
        <taxon>malvids</taxon>
        <taxon>Malvales</taxon>
        <taxon>Malvaceae</taxon>
        <taxon>Malvoideae</taxon>
        <taxon>Gossypium</taxon>
    </lineage>
</organism>
<dbReference type="PANTHER" id="PTHR24559">
    <property type="entry name" value="TRANSPOSON TY3-I GAG-POL POLYPROTEIN"/>
    <property type="match status" value="1"/>
</dbReference>
<comment type="caution">
    <text evidence="1">The sequence shown here is derived from an EMBL/GenBank/DDBJ whole genome shotgun (WGS) entry which is preliminary data.</text>
</comment>
<gene>
    <name evidence="1" type="ORF">EPI10_005842</name>
</gene>
<proteinExistence type="predicted"/>
<sequence length="76" mass="8774">MTLISIALYRMGPTKIKELKTQLKELTARGFAQPNGTTEMCIDYRQLNKVTIKNKYPLPQIDDLFNQLKGATVFRR</sequence>
<dbReference type="EMBL" id="SMMG02000002">
    <property type="protein sequence ID" value="KAA3483694.1"/>
    <property type="molecule type" value="Genomic_DNA"/>
</dbReference>
<dbReference type="Gene3D" id="3.30.70.270">
    <property type="match status" value="1"/>
</dbReference>
<reference evidence="2" key="1">
    <citation type="journal article" date="2019" name="Plant Biotechnol. J.">
        <title>Genome sequencing of the Australian wild diploid species Gossypium australe highlights disease resistance and delayed gland morphogenesis.</title>
        <authorList>
            <person name="Cai Y."/>
            <person name="Cai X."/>
            <person name="Wang Q."/>
            <person name="Wang P."/>
            <person name="Zhang Y."/>
            <person name="Cai C."/>
            <person name="Xu Y."/>
            <person name="Wang K."/>
            <person name="Zhou Z."/>
            <person name="Wang C."/>
            <person name="Geng S."/>
            <person name="Li B."/>
            <person name="Dong Q."/>
            <person name="Hou Y."/>
            <person name="Wang H."/>
            <person name="Ai P."/>
            <person name="Liu Z."/>
            <person name="Yi F."/>
            <person name="Sun M."/>
            <person name="An G."/>
            <person name="Cheng J."/>
            <person name="Zhang Y."/>
            <person name="Shi Q."/>
            <person name="Xie Y."/>
            <person name="Shi X."/>
            <person name="Chang Y."/>
            <person name="Huang F."/>
            <person name="Chen Y."/>
            <person name="Hong S."/>
            <person name="Mi L."/>
            <person name="Sun Q."/>
            <person name="Zhang L."/>
            <person name="Zhou B."/>
            <person name="Peng R."/>
            <person name="Zhang X."/>
            <person name="Liu F."/>
        </authorList>
    </citation>
    <scope>NUCLEOTIDE SEQUENCE [LARGE SCALE GENOMIC DNA]</scope>
    <source>
        <strain evidence="2">cv. PA1801</strain>
    </source>
</reference>
<dbReference type="InterPro" id="IPR043502">
    <property type="entry name" value="DNA/RNA_pol_sf"/>
</dbReference>
<dbReference type="AlphaFoldDB" id="A0A5B6WR52"/>
<accession>A0A5B6WR52</accession>
<dbReference type="Gene3D" id="3.10.10.10">
    <property type="entry name" value="HIV Type 1 Reverse Transcriptase, subunit A, domain 1"/>
    <property type="match status" value="1"/>
</dbReference>
<keyword evidence="2" id="KW-1185">Reference proteome</keyword>
<dbReference type="PANTHER" id="PTHR24559:SF444">
    <property type="entry name" value="REVERSE TRANSCRIPTASE DOMAIN-CONTAINING PROTEIN"/>
    <property type="match status" value="1"/>
</dbReference>
<dbReference type="InterPro" id="IPR053134">
    <property type="entry name" value="RNA-dir_DNA_polymerase"/>
</dbReference>
<evidence type="ECO:0000313" key="2">
    <source>
        <dbReference type="Proteomes" id="UP000325315"/>
    </source>
</evidence>
<dbReference type="Proteomes" id="UP000325315">
    <property type="component" value="Unassembled WGS sequence"/>
</dbReference>
<dbReference type="SUPFAM" id="SSF56672">
    <property type="entry name" value="DNA/RNA polymerases"/>
    <property type="match status" value="1"/>
</dbReference>
<protein>
    <submittedName>
        <fullName evidence="1">Retrotransposon protein</fullName>
    </submittedName>
</protein>
<dbReference type="InterPro" id="IPR043128">
    <property type="entry name" value="Rev_trsase/Diguanyl_cyclase"/>
</dbReference>
<dbReference type="OrthoDB" id="998420at2759"/>